<reference evidence="1" key="1">
    <citation type="journal article" date="2022" name="bioRxiv">
        <title>Population genetic analysis of Ophidiomyces ophidiicola, the causative agent of snake fungal disease, indicates recent introductions to the USA.</title>
        <authorList>
            <person name="Ladner J.T."/>
            <person name="Palmer J.M."/>
            <person name="Ettinger C.L."/>
            <person name="Stajich J.E."/>
            <person name="Farrell T.M."/>
            <person name="Glorioso B.M."/>
            <person name="Lawson B."/>
            <person name="Price S.J."/>
            <person name="Stengle A.G."/>
            <person name="Grear D.A."/>
            <person name="Lorch J.M."/>
        </authorList>
    </citation>
    <scope>NUCLEOTIDE SEQUENCE</scope>
    <source>
        <strain evidence="1">NWHC 24266-5</strain>
    </source>
</reference>
<name>A0ACB8UTL8_9EURO</name>
<proteinExistence type="predicted"/>
<sequence>MPAGSIKFIAEDFNVTNEYQLVLPISVFLIGYIVGPLFLAPLSEVYGRKPLLFWTFVLYLCFTLGTALAPNFPALLVLRFLAGTAAAAPLGIVGGLFADCFPDPVHRGRVMALWAAGTTFGPTLSPVISGFLGQVSWRWPFWFELIFGGVSLIAMLFLPETFRPVILAKRAARMKKELNRDDIVVPDSVETRNLKDLFAVTLTRPVTMLFTEPIVPAVCLYMAFLYAILYLFFQAYPIIFQGEYAMAPGIDGLAYMPVGIGSVISAIMVVLWDEHMRRQGEKKPTMEYHRLTLAIIGGPLTMISFFWLVGTPGWEMSHLLSD</sequence>
<gene>
    <name evidence="1" type="ORF">LOY88_004433</name>
</gene>
<evidence type="ECO:0000313" key="1">
    <source>
        <dbReference type="EMBL" id="KAI2384801.1"/>
    </source>
</evidence>
<organism evidence="1">
    <name type="scientific">Ophidiomyces ophidiicola</name>
    <dbReference type="NCBI Taxonomy" id="1387563"/>
    <lineage>
        <taxon>Eukaryota</taxon>
        <taxon>Fungi</taxon>
        <taxon>Dikarya</taxon>
        <taxon>Ascomycota</taxon>
        <taxon>Pezizomycotina</taxon>
        <taxon>Eurotiomycetes</taxon>
        <taxon>Eurotiomycetidae</taxon>
        <taxon>Onygenales</taxon>
        <taxon>Onygenaceae</taxon>
        <taxon>Ophidiomyces</taxon>
    </lineage>
</organism>
<comment type="caution">
    <text evidence="1">The sequence shown here is derived from an EMBL/GenBank/DDBJ whole genome shotgun (WGS) entry which is preliminary data.</text>
</comment>
<dbReference type="EMBL" id="JALBCA010000067">
    <property type="protein sequence ID" value="KAI2384801.1"/>
    <property type="molecule type" value="Genomic_DNA"/>
</dbReference>
<protein>
    <submittedName>
        <fullName evidence="1">Uncharacterized protein</fullName>
    </submittedName>
</protein>
<accession>A0ACB8UTL8</accession>